<keyword evidence="4" id="KW-0143">Chaperone</keyword>
<comment type="caution">
    <text evidence="6">The sequence shown here is derived from an EMBL/GenBank/DDBJ whole genome shotgun (WGS) entry which is preliminary data.</text>
</comment>
<dbReference type="PIRSF" id="PIRSF005261">
    <property type="entry name" value="Heat_shock_Hsp33"/>
    <property type="match status" value="1"/>
</dbReference>
<gene>
    <name evidence="6" type="ORF">IAA16_05155</name>
</gene>
<proteinExistence type="predicted"/>
<dbReference type="Proteomes" id="UP000823914">
    <property type="component" value="Unassembled WGS sequence"/>
</dbReference>
<dbReference type="GO" id="GO:0042026">
    <property type="term" value="P:protein refolding"/>
    <property type="evidence" value="ECO:0007669"/>
    <property type="project" value="TreeGrafter"/>
</dbReference>
<sequence length="314" mass="34736">MIKAEIKDKELLQHLDSIEKDGMSIFVMAEGRYRGAFFNGTRFINQMRANHNLGILETLVLGQGALCAALMIPTIKGMGRLVFRYDTNGPAAGFVVEADSAGGVRGYLLQDPIPIDKPLESWDLSPFFGPGVLTVTRINEGAREPQIGAVEIQHKNIAQDLTWYFAQSEQINTAFNTSIQFDKEGRVIGAGGMFIQKMPGFGGKRSATFADMSEEDLTLAVEHAFGSAPSYGQWFAEKGNREDIIYGLFRNFNPSTVLERDITFSCPCSQERYTQAIKNLGKEELEDIKAKDPDPLEVVCHNCGSVYYIPKASL</sequence>
<dbReference type="PANTHER" id="PTHR30111">
    <property type="entry name" value="33 KDA CHAPERONIN"/>
    <property type="match status" value="1"/>
</dbReference>
<dbReference type="InterPro" id="IPR000397">
    <property type="entry name" value="Heat_shock_Hsp33"/>
</dbReference>
<dbReference type="Pfam" id="PF01430">
    <property type="entry name" value="HSP33"/>
    <property type="match status" value="1"/>
</dbReference>
<dbReference type="EMBL" id="JAHLFV010000121">
    <property type="protein sequence ID" value="MBU3849935.1"/>
    <property type="molecule type" value="Genomic_DNA"/>
</dbReference>
<evidence type="ECO:0000256" key="5">
    <source>
        <dbReference type="ARBA" id="ARBA00023284"/>
    </source>
</evidence>
<keyword evidence="5" id="KW-0676">Redox-active center</keyword>
<dbReference type="AlphaFoldDB" id="A0A9E2NZ49"/>
<evidence type="ECO:0000256" key="2">
    <source>
        <dbReference type="ARBA" id="ARBA00022833"/>
    </source>
</evidence>
<dbReference type="InterPro" id="IPR016153">
    <property type="entry name" value="Heat_shock_Hsp33_N"/>
</dbReference>
<accession>A0A9E2NZ49</accession>
<evidence type="ECO:0000256" key="3">
    <source>
        <dbReference type="ARBA" id="ARBA00023157"/>
    </source>
</evidence>
<name>A0A9E2NZ49_9SPIR</name>
<evidence type="ECO:0000313" key="7">
    <source>
        <dbReference type="Proteomes" id="UP000823914"/>
    </source>
</evidence>
<evidence type="ECO:0000313" key="6">
    <source>
        <dbReference type="EMBL" id="MBU3849935.1"/>
    </source>
</evidence>
<dbReference type="Gene3D" id="3.90.1280.10">
    <property type="entry name" value="HSP33 redox switch-like"/>
    <property type="match status" value="1"/>
</dbReference>
<dbReference type="SUPFAM" id="SSF118352">
    <property type="entry name" value="HSP33 redox switch-like"/>
    <property type="match status" value="1"/>
</dbReference>
<organism evidence="6 7">
    <name type="scientific">Candidatus Treponema excrementipullorum</name>
    <dbReference type="NCBI Taxonomy" id="2838768"/>
    <lineage>
        <taxon>Bacteria</taxon>
        <taxon>Pseudomonadati</taxon>
        <taxon>Spirochaetota</taxon>
        <taxon>Spirochaetia</taxon>
        <taxon>Spirochaetales</taxon>
        <taxon>Treponemataceae</taxon>
        <taxon>Treponema</taxon>
    </lineage>
</organism>
<evidence type="ECO:0000256" key="4">
    <source>
        <dbReference type="ARBA" id="ARBA00023186"/>
    </source>
</evidence>
<dbReference type="Gene3D" id="3.55.30.10">
    <property type="entry name" value="Hsp33 domain"/>
    <property type="match status" value="1"/>
</dbReference>
<dbReference type="GO" id="GO:0005737">
    <property type="term" value="C:cytoplasm"/>
    <property type="evidence" value="ECO:0007669"/>
    <property type="project" value="InterPro"/>
</dbReference>
<evidence type="ECO:0000256" key="1">
    <source>
        <dbReference type="ARBA" id="ARBA00022490"/>
    </source>
</evidence>
<dbReference type="GO" id="GO:0051082">
    <property type="term" value="F:unfolded protein binding"/>
    <property type="evidence" value="ECO:0007669"/>
    <property type="project" value="InterPro"/>
</dbReference>
<keyword evidence="3" id="KW-1015">Disulfide bond</keyword>
<protein>
    <submittedName>
        <fullName evidence="6">Hsp33 family molecular chaperone HslO</fullName>
    </submittedName>
</protein>
<dbReference type="InterPro" id="IPR016154">
    <property type="entry name" value="Heat_shock_Hsp33_C"/>
</dbReference>
<dbReference type="PANTHER" id="PTHR30111:SF1">
    <property type="entry name" value="33 KDA CHAPERONIN"/>
    <property type="match status" value="1"/>
</dbReference>
<reference evidence="6" key="2">
    <citation type="submission" date="2021-04" db="EMBL/GenBank/DDBJ databases">
        <authorList>
            <person name="Gilroy R."/>
        </authorList>
    </citation>
    <scope>NUCLEOTIDE SEQUENCE</scope>
    <source>
        <strain evidence="6">Gambia15-2214</strain>
    </source>
</reference>
<dbReference type="GO" id="GO:0044183">
    <property type="term" value="F:protein folding chaperone"/>
    <property type="evidence" value="ECO:0007669"/>
    <property type="project" value="TreeGrafter"/>
</dbReference>
<keyword evidence="1" id="KW-0963">Cytoplasm</keyword>
<keyword evidence="2" id="KW-0862">Zinc</keyword>
<reference evidence="6" key="1">
    <citation type="journal article" date="2021" name="PeerJ">
        <title>Extensive microbial diversity within the chicken gut microbiome revealed by metagenomics and culture.</title>
        <authorList>
            <person name="Gilroy R."/>
            <person name="Ravi A."/>
            <person name="Getino M."/>
            <person name="Pursley I."/>
            <person name="Horton D.L."/>
            <person name="Alikhan N.F."/>
            <person name="Baker D."/>
            <person name="Gharbi K."/>
            <person name="Hall N."/>
            <person name="Watson M."/>
            <person name="Adriaenssens E.M."/>
            <person name="Foster-Nyarko E."/>
            <person name="Jarju S."/>
            <person name="Secka A."/>
            <person name="Antonio M."/>
            <person name="Oren A."/>
            <person name="Chaudhuri R.R."/>
            <person name="La Ragione R."/>
            <person name="Hildebrand F."/>
            <person name="Pallen M.J."/>
        </authorList>
    </citation>
    <scope>NUCLEOTIDE SEQUENCE</scope>
    <source>
        <strain evidence="6">Gambia15-2214</strain>
    </source>
</reference>
<dbReference type="SUPFAM" id="SSF64397">
    <property type="entry name" value="Hsp33 domain"/>
    <property type="match status" value="1"/>
</dbReference>